<dbReference type="PANTHER" id="PTHR43480">
    <property type="entry name" value="ACYL-[ACYL-CARRIER-PROTEIN]--UDP-N-ACETYLGLUCOSAMINE O-ACYLTRANSFERASE"/>
    <property type="match status" value="1"/>
</dbReference>
<keyword evidence="9" id="KW-1185">Reference proteome</keyword>
<dbReference type="InterPro" id="IPR010137">
    <property type="entry name" value="Lipid_A_LpxA"/>
</dbReference>
<comment type="catalytic activity">
    <reaction evidence="6">
        <text>a (3R)-hydroxyacyl-[ACP] + UDP-N-acetyl-alpha-D-glucosamine = a UDP-3-O-[(3R)-3-hydroxyacyl]-N-acetyl-alpha-D-glucosamine + holo-[ACP]</text>
        <dbReference type="Rhea" id="RHEA:67812"/>
        <dbReference type="Rhea" id="RHEA-COMP:9685"/>
        <dbReference type="Rhea" id="RHEA-COMP:9945"/>
        <dbReference type="ChEBI" id="CHEBI:57705"/>
        <dbReference type="ChEBI" id="CHEBI:64479"/>
        <dbReference type="ChEBI" id="CHEBI:78827"/>
        <dbReference type="ChEBI" id="CHEBI:173225"/>
        <dbReference type="EC" id="2.3.1.129"/>
    </reaction>
</comment>
<dbReference type="EMBL" id="LNTU01000012">
    <property type="protein sequence ID" value="KXF77363.1"/>
    <property type="molecule type" value="Genomic_DNA"/>
</dbReference>
<comment type="caution">
    <text evidence="8">The sequence shown here is derived from an EMBL/GenBank/DDBJ whole genome shotgun (WGS) entry which is preliminary data.</text>
</comment>
<keyword evidence="6" id="KW-0963">Cytoplasm</keyword>
<dbReference type="GO" id="GO:0005737">
    <property type="term" value="C:cytoplasm"/>
    <property type="evidence" value="ECO:0007669"/>
    <property type="project" value="UniProtKB-SubCell"/>
</dbReference>
<evidence type="ECO:0000256" key="4">
    <source>
        <dbReference type="ARBA" id="ARBA00023098"/>
    </source>
</evidence>
<evidence type="ECO:0000313" key="9">
    <source>
        <dbReference type="Proteomes" id="UP000070107"/>
    </source>
</evidence>
<keyword evidence="3 6" id="KW-0808">Transferase</keyword>
<dbReference type="Proteomes" id="UP000070107">
    <property type="component" value="Unassembled WGS sequence"/>
</dbReference>
<dbReference type="OrthoDB" id="9807278at2"/>
<keyword evidence="1 6" id="KW-0444">Lipid biosynthesis</keyword>
<keyword evidence="5 6" id="KW-0012">Acyltransferase</keyword>
<dbReference type="NCBIfam" id="NF003657">
    <property type="entry name" value="PRK05289.1"/>
    <property type="match status" value="1"/>
</dbReference>
<evidence type="ECO:0000256" key="5">
    <source>
        <dbReference type="ARBA" id="ARBA00023315"/>
    </source>
</evidence>
<feature type="domain" description="UDP N-acetylglucosamine O-acyltransferase C-terminal" evidence="7">
    <location>
        <begin position="178"/>
        <end position="259"/>
    </location>
</feature>
<dbReference type="RefSeq" id="WP_068881549.1">
    <property type="nucleotide sequence ID" value="NZ_LNTU01000012.1"/>
</dbReference>
<dbReference type="InterPro" id="IPR029098">
    <property type="entry name" value="Acetyltransf_C"/>
</dbReference>
<dbReference type="STRING" id="1494590.ATN84_08195"/>
<name>A0A135HVY5_9HYPH</name>
<proteinExistence type="inferred from homology"/>
<comment type="subunit">
    <text evidence="6">Homotrimer.</text>
</comment>
<dbReference type="Gene3D" id="2.160.10.10">
    <property type="entry name" value="Hexapeptide repeat proteins"/>
    <property type="match status" value="1"/>
</dbReference>
<dbReference type="NCBIfam" id="TIGR01852">
    <property type="entry name" value="lipid_A_lpxA"/>
    <property type="match status" value="1"/>
</dbReference>
<dbReference type="Pfam" id="PF00132">
    <property type="entry name" value="Hexapep"/>
    <property type="match status" value="1"/>
</dbReference>
<comment type="subcellular location">
    <subcellularLocation>
        <location evidence="6">Cytoplasm</location>
    </subcellularLocation>
</comment>
<evidence type="ECO:0000313" key="8">
    <source>
        <dbReference type="EMBL" id="KXF77363.1"/>
    </source>
</evidence>
<organism evidence="8 9">
    <name type="scientific">Paramesorhizobium deserti</name>
    <dbReference type="NCBI Taxonomy" id="1494590"/>
    <lineage>
        <taxon>Bacteria</taxon>
        <taxon>Pseudomonadati</taxon>
        <taxon>Pseudomonadota</taxon>
        <taxon>Alphaproteobacteria</taxon>
        <taxon>Hyphomicrobiales</taxon>
        <taxon>Phyllobacteriaceae</taxon>
        <taxon>Paramesorhizobium</taxon>
    </lineage>
</organism>
<dbReference type="GO" id="GO:0008780">
    <property type="term" value="F:acyl-[acyl-carrier-protein]-UDP-N-acetylglucosamine O-acyltransferase activity"/>
    <property type="evidence" value="ECO:0007669"/>
    <property type="project" value="UniProtKB-UniRule"/>
</dbReference>
<gene>
    <name evidence="6" type="primary">lpxA</name>
    <name evidence="8" type="ORF">ATN84_08195</name>
</gene>
<evidence type="ECO:0000256" key="2">
    <source>
        <dbReference type="ARBA" id="ARBA00022556"/>
    </source>
</evidence>
<dbReference type="PANTHER" id="PTHR43480:SF1">
    <property type="entry name" value="ACYL-[ACYL-CARRIER-PROTEIN]--UDP-N-ACETYLGLUCOSAMINE O-ACYLTRANSFERASE, MITOCHONDRIAL-RELATED"/>
    <property type="match status" value="1"/>
</dbReference>
<dbReference type="SUPFAM" id="SSF51161">
    <property type="entry name" value="Trimeric LpxA-like enzymes"/>
    <property type="match status" value="1"/>
</dbReference>
<evidence type="ECO:0000256" key="3">
    <source>
        <dbReference type="ARBA" id="ARBA00022679"/>
    </source>
</evidence>
<protein>
    <recommendedName>
        <fullName evidence="6">Acyl-[acyl-carrier-protein]--UDP-N-acetylglucosamine O-acyltransferase</fullName>
        <shortName evidence="6">UDP-N-acetylglucosamine acyltransferase</shortName>
        <ecNumber evidence="6">2.3.1.129</ecNumber>
    </recommendedName>
</protein>
<dbReference type="UniPathway" id="UPA00359">
    <property type="reaction ID" value="UER00477"/>
</dbReference>
<dbReference type="GO" id="GO:0009245">
    <property type="term" value="P:lipid A biosynthetic process"/>
    <property type="evidence" value="ECO:0007669"/>
    <property type="project" value="UniProtKB-UniRule"/>
</dbReference>
<dbReference type="Gene3D" id="1.20.1180.10">
    <property type="entry name" value="Udp N-acetylglucosamine O-acyltransferase, C-terminal domain"/>
    <property type="match status" value="1"/>
</dbReference>
<comment type="function">
    <text evidence="6">Involved in the biosynthesis of lipid A, a phosphorylated glycolipid that anchors the lipopolysaccharide to the outer membrane of the cell.</text>
</comment>
<dbReference type="GO" id="GO:0016020">
    <property type="term" value="C:membrane"/>
    <property type="evidence" value="ECO:0007669"/>
    <property type="project" value="GOC"/>
</dbReference>
<comment type="similarity">
    <text evidence="6">Belongs to the transferase hexapeptide repeat family. LpxA subfamily.</text>
</comment>
<keyword evidence="2 6" id="KW-0441">Lipid A biosynthesis</keyword>
<reference evidence="8 9" key="1">
    <citation type="submission" date="2015-11" db="EMBL/GenBank/DDBJ databases">
        <title>Draft genome sequence of Paramesorhizobium deserti A-3-E, a strain highly resistant to diverse beta-lactam antibiotics.</title>
        <authorList>
            <person name="Lv R."/>
            <person name="Yang X."/>
            <person name="Fang N."/>
            <person name="Guo J."/>
            <person name="Luo X."/>
            <person name="Peng F."/>
            <person name="Yang R."/>
            <person name="Cui Y."/>
            <person name="Fang C."/>
            <person name="Song Y."/>
        </authorList>
    </citation>
    <scope>NUCLEOTIDE SEQUENCE [LARGE SCALE GENOMIC DNA]</scope>
    <source>
        <strain evidence="8 9">A-3-E</strain>
    </source>
</reference>
<sequence length="276" mass="28801">MSETFIHPTALVEKGAELGAGVSVGPFCHVQAGAVLGDGVQLMSHVVITDATTLGAGSKVYPHAILGCDPQNGKHKGGPTTLTVGVNCTIREGVTMHRGSDSSRGHTSVGDNCSFLAYAHVAHDSDVGNHVTFSNNVMIGGHCVIGDHVIIGGGAGIHQFCRVGHHAFVGGLAALVHDLIPYGMAIGVQAHLGGLNIVGMKRSGMPRAEIHNIRRASRMLFDRTKPIRARAEDVLKAMPGSPAVADLISFITVDTKRAYCTPLFDAADHGGHDDES</sequence>
<comment type="pathway">
    <text evidence="6">Glycolipid biosynthesis; lipid IV(A) biosynthesis; lipid IV(A) from (3R)-3-hydroxytetradecanoyl-[acyl-carrier-protein] and UDP-N-acetyl-alpha-D-glucosamine: step 1/6.</text>
</comment>
<dbReference type="HAMAP" id="MF_00387">
    <property type="entry name" value="LpxA"/>
    <property type="match status" value="1"/>
</dbReference>
<dbReference type="Pfam" id="PF13720">
    <property type="entry name" value="Acetyltransf_11"/>
    <property type="match status" value="1"/>
</dbReference>
<dbReference type="CDD" id="cd03351">
    <property type="entry name" value="LbH_UDP-GlcNAc_AT"/>
    <property type="match status" value="1"/>
</dbReference>
<evidence type="ECO:0000256" key="6">
    <source>
        <dbReference type="HAMAP-Rule" id="MF_00387"/>
    </source>
</evidence>
<dbReference type="InterPro" id="IPR001451">
    <property type="entry name" value="Hexapep"/>
</dbReference>
<dbReference type="InterPro" id="IPR037157">
    <property type="entry name" value="Acetyltransf_C_sf"/>
</dbReference>
<accession>A0A135HVY5</accession>
<dbReference type="EC" id="2.3.1.129" evidence="6"/>
<keyword evidence="6" id="KW-0677">Repeat</keyword>
<dbReference type="InterPro" id="IPR011004">
    <property type="entry name" value="Trimer_LpxA-like_sf"/>
</dbReference>
<evidence type="ECO:0000256" key="1">
    <source>
        <dbReference type="ARBA" id="ARBA00022516"/>
    </source>
</evidence>
<dbReference type="AlphaFoldDB" id="A0A135HVY5"/>
<keyword evidence="4 6" id="KW-0443">Lipid metabolism</keyword>
<evidence type="ECO:0000259" key="7">
    <source>
        <dbReference type="Pfam" id="PF13720"/>
    </source>
</evidence>
<dbReference type="PIRSF" id="PIRSF000456">
    <property type="entry name" value="UDP-GlcNAc_acltr"/>
    <property type="match status" value="1"/>
</dbReference>